<protein>
    <submittedName>
        <fullName evidence="2">Uncharacterized protein</fullName>
    </submittedName>
</protein>
<name>A0A2Z6NVP4_TRISU</name>
<gene>
    <name evidence="2" type="ORF">TSUD_297050</name>
</gene>
<dbReference type="EMBL" id="DF973832">
    <property type="protein sequence ID" value="GAU40900.1"/>
    <property type="molecule type" value="Genomic_DNA"/>
</dbReference>
<keyword evidence="3" id="KW-1185">Reference proteome</keyword>
<evidence type="ECO:0000256" key="1">
    <source>
        <dbReference type="SAM" id="Phobius"/>
    </source>
</evidence>
<keyword evidence="1" id="KW-0472">Membrane</keyword>
<evidence type="ECO:0000313" key="2">
    <source>
        <dbReference type="EMBL" id="GAU40900.1"/>
    </source>
</evidence>
<proteinExistence type="predicted"/>
<evidence type="ECO:0000313" key="3">
    <source>
        <dbReference type="Proteomes" id="UP000242715"/>
    </source>
</evidence>
<reference evidence="3" key="1">
    <citation type="journal article" date="2017" name="Front. Plant Sci.">
        <title>Climate Clever Clovers: New Paradigm to Reduce the Environmental Footprint of Ruminants by Breeding Low Methanogenic Forages Utilizing Haplotype Variation.</title>
        <authorList>
            <person name="Kaur P."/>
            <person name="Appels R."/>
            <person name="Bayer P.E."/>
            <person name="Keeble-Gagnere G."/>
            <person name="Wang J."/>
            <person name="Hirakawa H."/>
            <person name="Shirasawa K."/>
            <person name="Vercoe P."/>
            <person name="Stefanova K."/>
            <person name="Durmic Z."/>
            <person name="Nichols P."/>
            <person name="Revell C."/>
            <person name="Isobe S.N."/>
            <person name="Edwards D."/>
            <person name="Erskine W."/>
        </authorList>
    </citation>
    <scope>NUCLEOTIDE SEQUENCE [LARGE SCALE GENOMIC DNA]</scope>
    <source>
        <strain evidence="3">cv. Daliak</strain>
    </source>
</reference>
<dbReference type="AlphaFoldDB" id="A0A2Z6NVP4"/>
<organism evidence="2 3">
    <name type="scientific">Trifolium subterraneum</name>
    <name type="common">Subterranean clover</name>
    <dbReference type="NCBI Taxonomy" id="3900"/>
    <lineage>
        <taxon>Eukaryota</taxon>
        <taxon>Viridiplantae</taxon>
        <taxon>Streptophyta</taxon>
        <taxon>Embryophyta</taxon>
        <taxon>Tracheophyta</taxon>
        <taxon>Spermatophyta</taxon>
        <taxon>Magnoliopsida</taxon>
        <taxon>eudicotyledons</taxon>
        <taxon>Gunneridae</taxon>
        <taxon>Pentapetalae</taxon>
        <taxon>rosids</taxon>
        <taxon>fabids</taxon>
        <taxon>Fabales</taxon>
        <taxon>Fabaceae</taxon>
        <taxon>Papilionoideae</taxon>
        <taxon>50 kb inversion clade</taxon>
        <taxon>NPAAA clade</taxon>
        <taxon>Hologalegina</taxon>
        <taxon>IRL clade</taxon>
        <taxon>Trifolieae</taxon>
        <taxon>Trifolium</taxon>
    </lineage>
</organism>
<feature type="transmembrane region" description="Helical" evidence="1">
    <location>
        <begin position="25"/>
        <end position="46"/>
    </location>
</feature>
<keyword evidence="1" id="KW-0812">Transmembrane</keyword>
<sequence length="84" mass="8923">MGVVGTIDMLWLVGGTDGEKWLPGVIRMMLLAFVVVVASVVAVDVASTGKAMVATREVDTMEVAAADETPWTVRASIMNNLRDS</sequence>
<keyword evidence="1" id="KW-1133">Transmembrane helix</keyword>
<accession>A0A2Z6NVP4</accession>
<dbReference type="Proteomes" id="UP000242715">
    <property type="component" value="Unassembled WGS sequence"/>
</dbReference>